<organism evidence="7 8">
    <name type="scientific">Podospora australis</name>
    <dbReference type="NCBI Taxonomy" id="1536484"/>
    <lineage>
        <taxon>Eukaryota</taxon>
        <taxon>Fungi</taxon>
        <taxon>Dikarya</taxon>
        <taxon>Ascomycota</taxon>
        <taxon>Pezizomycotina</taxon>
        <taxon>Sordariomycetes</taxon>
        <taxon>Sordariomycetidae</taxon>
        <taxon>Sordariales</taxon>
        <taxon>Podosporaceae</taxon>
        <taxon>Podospora</taxon>
    </lineage>
</organism>
<dbReference type="Proteomes" id="UP001302126">
    <property type="component" value="Unassembled WGS sequence"/>
</dbReference>
<evidence type="ECO:0000256" key="5">
    <source>
        <dbReference type="SAM" id="MobiDB-lite"/>
    </source>
</evidence>
<gene>
    <name evidence="7" type="ORF">QBC35DRAFT_503388</name>
</gene>
<evidence type="ECO:0000313" key="8">
    <source>
        <dbReference type="Proteomes" id="UP001302126"/>
    </source>
</evidence>
<dbReference type="EMBL" id="MU864446">
    <property type="protein sequence ID" value="KAK4185565.1"/>
    <property type="molecule type" value="Genomic_DNA"/>
</dbReference>
<name>A0AAN6WP70_9PEZI</name>
<accession>A0AAN6WP70</accession>
<reference evidence="7" key="2">
    <citation type="submission" date="2023-05" db="EMBL/GenBank/DDBJ databases">
        <authorList>
            <consortium name="Lawrence Berkeley National Laboratory"/>
            <person name="Steindorff A."/>
            <person name="Hensen N."/>
            <person name="Bonometti L."/>
            <person name="Westerberg I."/>
            <person name="Brannstrom I.O."/>
            <person name="Guillou S."/>
            <person name="Cros-Aarteil S."/>
            <person name="Calhoun S."/>
            <person name="Haridas S."/>
            <person name="Kuo A."/>
            <person name="Mondo S."/>
            <person name="Pangilinan J."/>
            <person name="Riley R."/>
            <person name="Labutti K."/>
            <person name="Andreopoulos B."/>
            <person name="Lipzen A."/>
            <person name="Chen C."/>
            <person name="Yanf M."/>
            <person name="Daum C."/>
            <person name="Ng V."/>
            <person name="Clum A."/>
            <person name="Ohm R."/>
            <person name="Martin F."/>
            <person name="Silar P."/>
            <person name="Natvig D."/>
            <person name="Lalanne C."/>
            <person name="Gautier V."/>
            <person name="Ament-Velasquez S.L."/>
            <person name="Kruys A."/>
            <person name="Hutchinson M.I."/>
            <person name="Powell A.J."/>
            <person name="Barry K."/>
            <person name="Miller A.N."/>
            <person name="Grigoriev I.V."/>
            <person name="Debuchy R."/>
            <person name="Gladieux P."/>
            <person name="Thoren M.H."/>
            <person name="Johannesson H."/>
        </authorList>
    </citation>
    <scope>NUCLEOTIDE SEQUENCE</scope>
    <source>
        <strain evidence="7">PSN309</strain>
    </source>
</reference>
<feature type="region of interest" description="Disordered" evidence="5">
    <location>
        <begin position="1"/>
        <end position="27"/>
    </location>
</feature>
<feature type="region of interest" description="Disordered" evidence="5">
    <location>
        <begin position="175"/>
        <end position="200"/>
    </location>
</feature>
<evidence type="ECO:0000256" key="4">
    <source>
        <dbReference type="PROSITE-ProRule" id="PRU00175"/>
    </source>
</evidence>
<feature type="domain" description="RING-type" evidence="6">
    <location>
        <begin position="126"/>
        <end position="171"/>
    </location>
</feature>
<evidence type="ECO:0000256" key="2">
    <source>
        <dbReference type="ARBA" id="ARBA00022771"/>
    </source>
</evidence>
<comment type="caution">
    <text evidence="7">The sequence shown here is derived from an EMBL/GenBank/DDBJ whole genome shotgun (WGS) entry which is preliminary data.</text>
</comment>
<dbReference type="AlphaFoldDB" id="A0AAN6WP70"/>
<keyword evidence="3" id="KW-0862">Zinc</keyword>
<feature type="compositionally biased region" description="Acidic residues" evidence="5">
    <location>
        <begin position="187"/>
        <end position="200"/>
    </location>
</feature>
<dbReference type="Gene3D" id="3.30.40.10">
    <property type="entry name" value="Zinc/RING finger domain, C3HC4 (zinc finger)"/>
    <property type="match status" value="1"/>
</dbReference>
<dbReference type="PANTHER" id="PTHR15710">
    <property type="entry name" value="E3 UBIQUITIN-PROTEIN LIGASE PRAJA"/>
    <property type="match status" value="1"/>
</dbReference>
<dbReference type="PANTHER" id="PTHR15710:SF243">
    <property type="entry name" value="E3 UBIQUITIN-PROTEIN LIGASE PRAJA-2 ISOFORM X1"/>
    <property type="match status" value="1"/>
</dbReference>
<dbReference type="GO" id="GO:0016567">
    <property type="term" value="P:protein ubiquitination"/>
    <property type="evidence" value="ECO:0007669"/>
    <property type="project" value="TreeGrafter"/>
</dbReference>
<keyword evidence="8" id="KW-1185">Reference proteome</keyword>
<dbReference type="InterPro" id="IPR013083">
    <property type="entry name" value="Znf_RING/FYVE/PHD"/>
</dbReference>
<evidence type="ECO:0000259" key="6">
    <source>
        <dbReference type="PROSITE" id="PS50089"/>
    </source>
</evidence>
<evidence type="ECO:0000256" key="3">
    <source>
        <dbReference type="ARBA" id="ARBA00022833"/>
    </source>
</evidence>
<dbReference type="GO" id="GO:0005737">
    <property type="term" value="C:cytoplasm"/>
    <property type="evidence" value="ECO:0007669"/>
    <property type="project" value="TreeGrafter"/>
</dbReference>
<evidence type="ECO:0000256" key="1">
    <source>
        <dbReference type="ARBA" id="ARBA00022723"/>
    </source>
</evidence>
<reference evidence="7" key="1">
    <citation type="journal article" date="2023" name="Mol. Phylogenet. Evol.">
        <title>Genome-scale phylogeny and comparative genomics of the fungal order Sordariales.</title>
        <authorList>
            <person name="Hensen N."/>
            <person name="Bonometti L."/>
            <person name="Westerberg I."/>
            <person name="Brannstrom I.O."/>
            <person name="Guillou S."/>
            <person name="Cros-Aarteil S."/>
            <person name="Calhoun S."/>
            <person name="Haridas S."/>
            <person name="Kuo A."/>
            <person name="Mondo S."/>
            <person name="Pangilinan J."/>
            <person name="Riley R."/>
            <person name="LaButti K."/>
            <person name="Andreopoulos B."/>
            <person name="Lipzen A."/>
            <person name="Chen C."/>
            <person name="Yan M."/>
            <person name="Daum C."/>
            <person name="Ng V."/>
            <person name="Clum A."/>
            <person name="Steindorff A."/>
            <person name="Ohm R.A."/>
            <person name="Martin F."/>
            <person name="Silar P."/>
            <person name="Natvig D.O."/>
            <person name="Lalanne C."/>
            <person name="Gautier V."/>
            <person name="Ament-Velasquez S.L."/>
            <person name="Kruys A."/>
            <person name="Hutchinson M.I."/>
            <person name="Powell A.J."/>
            <person name="Barry K."/>
            <person name="Miller A.N."/>
            <person name="Grigoriev I.V."/>
            <person name="Debuchy R."/>
            <person name="Gladieux P."/>
            <person name="Hiltunen Thoren M."/>
            <person name="Johannesson H."/>
        </authorList>
    </citation>
    <scope>NUCLEOTIDE SEQUENCE</scope>
    <source>
        <strain evidence="7">PSN309</strain>
    </source>
</reference>
<feature type="compositionally biased region" description="Basic and acidic residues" evidence="5">
    <location>
        <begin position="1"/>
        <end position="11"/>
    </location>
</feature>
<dbReference type="GO" id="GO:0008270">
    <property type="term" value="F:zinc ion binding"/>
    <property type="evidence" value="ECO:0007669"/>
    <property type="project" value="UniProtKB-KW"/>
</dbReference>
<evidence type="ECO:0000313" key="7">
    <source>
        <dbReference type="EMBL" id="KAK4185565.1"/>
    </source>
</evidence>
<sequence length="200" mass="22563">MASPYEVEHNIKPTSTPRPHRRRPDMSTFDAHLRTLSSPSSVQHNNPHAVPNPVDTAAAFRLIQDQFGTLASDAPTESNRDFLLSLVEALDLDVAHPPREIEGVSQEYLDGLERVDRSTLKEDDTCPICAEKYLDDKYCLVVELPCHGSHKFDLECVGPWLRGKGTCPMCRKELGQKKKKEAVKKEEDEEEEDDMDGLYS</sequence>
<dbReference type="GO" id="GO:0061630">
    <property type="term" value="F:ubiquitin protein ligase activity"/>
    <property type="evidence" value="ECO:0007669"/>
    <property type="project" value="TreeGrafter"/>
</dbReference>
<keyword evidence="1" id="KW-0479">Metal-binding</keyword>
<keyword evidence="2 4" id="KW-0863">Zinc-finger</keyword>
<dbReference type="Pfam" id="PF13639">
    <property type="entry name" value="zf-RING_2"/>
    <property type="match status" value="1"/>
</dbReference>
<dbReference type="SUPFAM" id="SSF57850">
    <property type="entry name" value="RING/U-box"/>
    <property type="match status" value="1"/>
</dbReference>
<proteinExistence type="predicted"/>
<dbReference type="PROSITE" id="PS50089">
    <property type="entry name" value="ZF_RING_2"/>
    <property type="match status" value="1"/>
</dbReference>
<protein>
    <recommendedName>
        <fullName evidence="6">RING-type domain-containing protein</fullName>
    </recommendedName>
</protein>
<dbReference type="InterPro" id="IPR001841">
    <property type="entry name" value="Znf_RING"/>
</dbReference>